<comment type="similarity">
    <text evidence="2">Belongs to the SusD family.</text>
</comment>
<proteinExistence type="inferred from homology"/>
<dbReference type="Pfam" id="PF07980">
    <property type="entry name" value="SusD_RagB"/>
    <property type="match status" value="1"/>
</dbReference>
<keyword evidence="3" id="KW-0732">Signal</keyword>
<keyword evidence="4" id="KW-0472">Membrane</keyword>
<evidence type="ECO:0000313" key="8">
    <source>
        <dbReference type="EMBL" id="MBB4026290.1"/>
    </source>
</evidence>
<organism evidence="8 9">
    <name type="scientific">Butyricimonas faecihominis</name>
    <dbReference type="NCBI Taxonomy" id="1472416"/>
    <lineage>
        <taxon>Bacteria</taxon>
        <taxon>Pseudomonadati</taxon>
        <taxon>Bacteroidota</taxon>
        <taxon>Bacteroidia</taxon>
        <taxon>Bacteroidales</taxon>
        <taxon>Odoribacteraceae</taxon>
        <taxon>Butyricimonas</taxon>
    </lineage>
</organism>
<evidence type="ECO:0000256" key="5">
    <source>
        <dbReference type="ARBA" id="ARBA00023237"/>
    </source>
</evidence>
<dbReference type="SUPFAM" id="SSF48452">
    <property type="entry name" value="TPR-like"/>
    <property type="match status" value="1"/>
</dbReference>
<reference evidence="8 9" key="1">
    <citation type="submission" date="2020-08" db="EMBL/GenBank/DDBJ databases">
        <title>Genomic Encyclopedia of Type Strains, Phase IV (KMG-IV): sequencing the most valuable type-strain genomes for metagenomic binning, comparative biology and taxonomic classification.</title>
        <authorList>
            <person name="Goeker M."/>
        </authorList>
    </citation>
    <scope>NUCLEOTIDE SEQUENCE [LARGE SCALE GENOMIC DNA]</scope>
    <source>
        <strain evidence="8 9">DSM 105721</strain>
    </source>
</reference>
<dbReference type="InterPro" id="IPR012944">
    <property type="entry name" value="SusD_RagB_dom"/>
</dbReference>
<dbReference type="Proteomes" id="UP000546007">
    <property type="component" value="Unassembled WGS sequence"/>
</dbReference>
<evidence type="ECO:0000256" key="2">
    <source>
        <dbReference type="ARBA" id="ARBA00006275"/>
    </source>
</evidence>
<dbReference type="AlphaFoldDB" id="A0A7W6HWJ4"/>
<dbReference type="GO" id="GO:0009279">
    <property type="term" value="C:cell outer membrane"/>
    <property type="evidence" value="ECO:0007669"/>
    <property type="project" value="UniProtKB-SubCell"/>
</dbReference>
<feature type="domain" description="SusD-like N-terminal" evidence="7">
    <location>
        <begin position="21"/>
        <end position="223"/>
    </location>
</feature>
<evidence type="ECO:0008006" key="10">
    <source>
        <dbReference type="Google" id="ProtNLM"/>
    </source>
</evidence>
<comment type="subcellular location">
    <subcellularLocation>
        <location evidence="1">Cell outer membrane</location>
    </subcellularLocation>
</comment>
<keyword evidence="9" id="KW-1185">Reference proteome</keyword>
<evidence type="ECO:0000259" key="7">
    <source>
        <dbReference type="Pfam" id="PF14322"/>
    </source>
</evidence>
<dbReference type="PROSITE" id="PS51257">
    <property type="entry name" value="PROKAR_LIPOPROTEIN"/>
    <property type="match status" value="1"/>
</dbReference>
<dbReference type="Gene3D" id="1.25.40.390">
    <property type="match status" value="1"/>
</dbReference>
<sequence>MMKIKNIFYIISFVLLSSCNYLDVEPTGKVIPEKVTEFRAMMTSAYSKFPNYKHLLSLRADETFPFTGEYSAYDRFVDFAIWNDNSPSMTETYPWVTLYNTIFYTNSVIDDVMSSEVDTYDDTKEQIKAEALLLRAYAHFELLNLYAVPYNASTAASDKGIPISTRIDIEQDFVRATVEDVYTQILSDIEEGRGLLQVDEQPVSVKYRFSKESGLALEARVRLYRAEWDKALALAEELIPTCQLEDLNDAAATSPYDVSSKEAILALERVVSHDLATETYILPALKNQYNLEEDLRVSRYFTSNGDDLVPNKCNGDNMKVTFRSGEIYLIAAEAAAHVNGKLDLAKTRLKELVKNRLTPAYYSRKASEIDGMGQEELINEIANERARELALEGHRWYDLRRTTRPEIVKTYTNQEGKTETKTLGKDDPRYTISFPLEATTNNPNLRD</sequence>
<dbReference type="GeneID" id="93102067"/>
<evidence type="ECO:0000256" key="1">
    <source>
        <dbReference type="ARBA" id="ARBA00004442"/>
    </source>
</evidence>
<dbReference type="EMBL" id="JACIES010000005">
    <property type="protein sequence ID" value="MBB4026290.1"/>
    <property type="molecule type" value="Genomic_DNA"/>
</dbReference>
<comment type="caution">
    <text evidence="8">The sequence shown here is derived from an EMBL/GenBank/DDBJ whole genome shotgun (WGS) entry which is preliminary data.</text>
</comment>
<dbReference type="RefSeq" id="WP_229782950.1">
    <property type="nucleotide sequence ID" value="NZ_AP028155.1"/>
</dbReference>
<name>A0A7W6HWJ4_9BACT</name>
<gene>
    <name evidence="8" type="ORF">GGR14_002084</name>
</gene>
<dbReference type="Pfam" id="PF14322">
    <property type="entry name" value="SusD-like_3"/>
    <property type="match status" value="1"/>
</dbReference>
<evidence type="ECO:0000259" key="6">
    <source>
        <dbReference type="Pfam" id="PF07980"/>
    </source>
</evidence>
<dbReference type="InterPro" id="IPR011990">
    <property type="entry name" value="TPR-like_helical_dom_sf"/>
</dbReference>
<evidence type="ECO:0000313" key="9">
    <source>
        <dbReference type="Proteomes" id="UP000546007"/>
    </source>
</evidence>
<accession>A0A7W6HWJ4</accession>
<keyword evidence="5" id="KW-0998">Cell outer membrane</keyword>
<evidence type="ECO:0000256" key="3">
    <source>
        <dbReference type="ARBA" id="ARBA00022729"/>
    </source>
</evidence>
<protein>
    <recommendedName>
        <fullName evidence="10">RagB/SusD family nutrient uptake outer membrane protein</fullName>
    </recommendedName>
</protein>
<feature type="domain" description="RagB/SusD" evidence="6">
    <location>
        <begin position="314"/>
        <end position="424"/>
    </location>
</feature>
<evidence type="ECO:0000256" key="4">
    <source>
        <dbReference type="ARBA" id="ARBA00023136"/>
    </source>
</evidence>
<dbReference type="InterPro" id="IPR033985">
    <property type="entry name" value="SusD-like_N"/>
</dbReference>